<dbReference type="PIRSF" id="PIRSF033563">
    <property type="entry name" value="UCP033563"/>
    <property type="match status" value="1"/>
</dbReference>
<sequence>MSTPGRTGNAERNAGQGLQLAPFRGLRYVPERVGSLAAVTSPPYDVVVRPDGLRHLETADPHNIVRLILPQAATAADRHRQAAETLRRWQDEGVLAADTDPALYVYEQRGDGILQRGLIGALRLSPREEAVVLPHEDVMPHIVEDRAALMRDTGANLEPLLFSYRGDGTTAGAAGVIESVIRSAPLLSTTTEDGYAHRLWSVTDPDDLARIDEDLSRRRALIADGHHRWATYERLRAEQPAPGPWDFGLVLLVDTARYPLRVRAIHRLLHRLPVADALAALGGVFRVRTLDGSLPEALEVLGKSSEEPGNSFVLAGDGRFHLVDRPDPALLERVIPADRPEAWRTLDATVLHSVLLEHVWRVPDDPEHIGYIHETAAAVKQAERHGGTAVLMHPVCEDVVRELAEQGVTMPRKSTSFGPKPATGLVLRSLALS</sequence>
<dbReference type="InterPro" id="IPR008323">
    <property type="entry name" value="UCP033563"/>
</dbReference>
<evidence type="ECO:0000313" key="1">
    <source>
        <dbReference type="EMBL" id="GAA0492728.1"/>
    </source>
</evidence>
<dbReference type="PANTHER" id="PTHR36454">
    <property type="entry name" value="LMO2823 PROTEIN"/>
    <property type="match status" value="1"/>
</dbReference>
<proteinExistence type="predicted"/>
<protein>
    <submittedName>
        <fullName evidence="1">DUF1015 domain-containing protein</fullName>
    </submittedName>
</protein>
<gene>
    <name evidence="1" type="ORF">GCM10009544_61570</name>
</gene>
<dbReference type="EMBL" id="BAAAHB010000129">
    <property type="protein sequence ID" value="GAA0492728.1"/>
    <property type="molecule type" value="Genomic_DNA"/>
</dbReference>
<organism evidence="1 2">
    <name type="scientific">Streptomyces stramineus</name>
    <dbReference type="NCBI Taxonomy" id="173861"/>
    <lineage>
        <taxon>Bacteria</taxon>
        <taxon>Bacillati</taxon>
        <taxon>Actinomycetota</taxon>
        <taxon>Actinomycetes</taxon>
        <taxon>Kitasatosporales</taxon>
        <taxon>Streptomycetaceae</taxon>
        <taxon>Streptomyces</taxon>
    </lineage>
</organism>
<comment type="caution">
    <text evidence="1">The sequence shown here is derived from an EMBL/GenBank/DDBJ whole genome shotgun (WGS) entry which is preliminary data.</text>
</comment>
<dbReference type="Proteomes" id="UP001499895">
    <property type="component" value="Unassembled WGS sequence"/>
</dbReference>
<keyword evidence="2" id="KW-1185">Reference proteome</keyword>
<reference evidence="1 2" key="1">
    <citation type="journal article" date="2019" name="Int. J. Syst. Evol. Microbiol.">
        <title>The Global Catalogue of Microorganisms (GCM) 10K type strain sequencing project: providing services to taxonomists for standard genome sequencing and annotation.</title>
        <authorList>
            <consortium name="The Broad Institute Genomics Platform"/>
            <consortium name="The Broad Institute Genome Sequencing Center for Infectious Disease"/>
            <person name="Wu L."/>
            <person name="Ma J."/>
        </authorList>
    </citation>
    <scope>NUCLEOTIDE SEQUENCE [LARGE SCALE GENOMIC DNA]</scope>
    <source>
        <strain evidence="1 2">JCM 10649</strain>
    </source>
</reference>
<name>A0ABN1B9V5_9ACTN</name>
<dbReference type="PANTHER" id="PTHR36454:SF1">
    <property type="entry name" value="DUF1015 DOMAIN-CONTAINING PROTEIN"/>
    <property type="match status" value="1"/>
</dbReference>
<dbReference type="Pfam" id="PF06245">
    <property type="entry name" value="DUF1015"/>
    <property type="match status" value="1"/>
</dbReference>
<evidence type="ECO:0000313" key="2">
    <source>
        <dbReference type="Proteomes" id="UP001499895"/>
    </source>
</evidence>
<accession>A0ABN1B9V5</accession>
<dbReference type="RefSeq" id="WP_344097154.1">
    <property type="nucleotide sequence ID" value="NZ_BAAAHB010000129.1"/>
</dbReference>